<dbReference type="AlphaFoldDB" id="A0A0F7VU01"/>
<organism evidence="3 4">
    <name type="scientific">Streptomyces leeuwenhoekii</name>
    <dbReference type="NCBI Taxonomy" id="1437453"/>
    <lineage>
        <taxon>Bacteria</taxon>
        <taxon>Bacillati</taxon>
        <taxon>Actinomycetota</taxon>
        <taxon>Actinomycetes</taxon>
        <taxon>Kitasatosporales</taxon>
        <taxon>Streptomycetaceae</taxon>
        <taxon>Streptomyces</taxon>
    </lineage>
</organism>
<evidence type="ECO:0000313" key="3">
    <source>
        <dbReference type="EMBL" id="CQR63180.1"/>
    </source>
</evidence>
<protein>
    <recommendedName>
        <fullName evidence="2">LytR/CpsA/Psr regulator C-terminal domain-containing protein</fullName>
    </recommendedName>
</protein>
<dbReference type="Pfam" id="PF13399">
    <property type="entry name" value="LytR_C"/>
    <property type="match status" value="1"/>
</dbReference>
<reference evidence="3 4" key="1">
    <citation type="submission" date="2015-02" db="EMBL/GenBank/DDBJ databases">
        <authorList>
            <person name="Gomez-Escribano P.J."/>
        </authorList>
    </citation>
    <scope>NUCLEOTIDE SEQUENCE [LARGE SCALE GENOMIC DNA]</scope>
    <source>
        <strain evidence="4">C34 (DSM 42122 / NRRL B-24963)</strain>
    </source>
</reference>
<dbReference type="InterPro" id="IPR027381">
    <property type="entry name" value="LytR/CpsA/Psr_C"/>
</dbReference>
<dbReference type="KEGG" id="sle:sle_37200"/>
<feature type="region of interest" description="Disordered" evidence="1">
    <location>
        <begin position="1"/>
        <end position="22"/>
    </location>
</feature>
<dbReference type="EMBL" id="LN831790">
    <property type="protein sequence ID" value="CQR63180.1"/>
    <property type="molecule type" value="Genomic_DNA"/>
</dbReference>
<sequence length="212" mass="22075">MSMLTPPGMGGAYRITGDKYPRMRPPRRRGRLAFLAVACVAVLGLLGWGTTQLVDAFDGGGNSTAAAGAKAACTPRASATPRAAVPPQPAQITVNVFNATTRTGLAKKTADELKKRGFRIGEVGNAPKEYDKKVKGAAVLLGPGSAAKTSLPVVATQLPAAERRTDAARRDAAVDLIIGDAFRQLAPEADADRALAALAEPRRASADEKRNC</sequence>
<gene>
    <name evidence="3" type="primary">sle_37200</name>
</gene>
<name>A0A0F7VU01_STRLW</name>
<evidence type="ECO:0000256" key="1">
    <source>
        <dbReference type="SAM" id="MobiDB-lite"/>
    </source>
</evidence>
<dbReference type="Proteomes" id="UP000035016">
    <property type="component" value="Chromosome Chromosome"/>
</dbReference>
<evidence type="ECO:0000313" key="4">
    <source>
        <dbReference type="Proteomes" id="UP000035016"/>
    </source>
</evidence>
<evidence type="ECO:0000259" key="2">
    <source>
        <dbReference type="Pfam" id="PF13399"/>
    </source>
</evidence>
<accession>A0A0F7VU01</accession>
<dbReference type="Gene3D" id="3.30.70.2390">
    <property type="match status" value="1"/>
</dbReference>
<proteinExistence type="predicted"/>
<feature type="domain" description="LytR/CpsA/Psr regulator C-terminal" evidence="2">
    <location>
        <begin position="91"/>
        <end position="182"/>
    </location>
</feature>